<accession>A0A6G6Y8T5</accession>
<sequence>MIVNSTSNTIFPHAMRPEHPRDGAGFGEMLDRERAARAPATVSRPPTQPAAATHLLRGGVASPVGDISRSNVDLDTYFDPPPPGGLAQLPPLLLPTAANVAALSQHASARFQGFLAAAGIPQAPSHIDYGTDGAMQLPDDYPYADALRDAFAEDPAMARELNALHGIADTYEAIKPSLAFSEEYGAAKNKAAADAILARYSELFDDNRRYPEVVLNFAADGALLLSSGGKPVQLEA</sequence>
<proteinExistence type="predicted"/>
<dbReference type="KEGG" id="spzr:G5C33_17100"/>
<evidence type="ECO:0000313" key="2">
    <source>
        <dbReference type="EMBL" id="QIG81329.1"/>
    </source>
</evidence>
<dbReference type="Proteomes" id="UP000501568">
    <property type="component" value="Chromosome"/>
</dbReference>
<keyword evidence="3" id="KW-1185">Reference proteome</keyword>
<dbReference type="EMBL" id="CP049109">
    <property type="protein sequence ID" value="QIG81329.1"/>
    <property type="molecule type" value="Genomic_DNA"/>
</dbReference>
<feature type="region of interest" description="Disordered" evidence="1">
    <location>
        <begin position="1"/>
        <end position="57"/>
    </location>
</feature>
<reference evidence="2 3" key="1">
    <citation type="submission" date="2020-02" db="EMBL/GenBank/DDBJ databases">
        <authorList>
            <person name="Zheng R.K."/>
            <person name="Sun C.M."/>
        </authorList>
    </citation>
    <scope>NUCLEOTIDE SEQUENCE [LARGE SCALE GENOMIC DNA]</scope>
    <source>
        <strain evidence="3">zrk23</strain>
    </source>
</reference>
<evidence type="ECO:0000256" key="1">
    <source>
        <dbReference type="SAM" id="MobiDB-lite"/>
    </source>
</evidence>
<protein>
    <submittedName>
        <fullName evidence="2">Uncharacterized protein</fullName>
    </submittedName>
</protein>
<dbReference type="RefSeq" id="WP_165328255.1">
    <property type="nucleotide sequence ID" value="NZ_CP049109.1"/>
</dbReference>
<evidence type="ECO:0000313" key="3">
    <source>
        <dbReference type="Proteomes" id="UP000501568"/>
    </source>
</evidence>
<feature type="compositionally biased region" description="Polar residues" evidence="1">
    <location>
        <begin position="1"/>
        <end position="10"/>
    </location>
</feature>
<gene>
    <name evidence="2" type="ORF">G5C33_17100</name>
</gene>
<dbReference type="AlphaFoldDB" id="A0A6G6Y8T5"/>
<name>A0A6G6Y8T5_9SPHN</name>
<organism evidence="2 3">
    <name type="scientific">Stakelama tenebrarum</name>
    <dbReference type="NCBI Taxonomy" id="2711215"/>
    <lineage>
        <taxon>Bacteria</taxon>
        <taxon>Pseudomonadati</taxon>
        <taxon>Pseudomonadota</taxon>
        <taxon>Alphaproteobacteria</taxon>
        <taxon>Sphingomonadales</taxon>
        <taxon>Sphingomonadaceae</taxon>
        <taxon>Stakelama</taxon>
    </lineage>
</organism>